<dbReference type="InterPro" id="IPR041789">
    <property type="entry name" value="ERM_FERM_C"/>
</dbReference>
<name>R7T355_CAPTE</name>
<dbReference type="STRING" id="283909.R7T355"/>
<dbReference type="EMBL" id="KB311561">
    <property type="protein sequence ID" value="ELT89050.1"/>
    <property type="molecule type" value="Genomic_DNA"/>
</dbReference>
<reference evidence="9" key="1">
    <citation type="submission" date="2012-12" db="EMBL/GenBank/DDBJ databases">
        <authorList>
            <person name="Hellsten U."/>
            <person name="Grimwood J."/>
            <person name="Chapman J.A."/>
            <person name="Shapiro H."/>
            <person name="Aerts A."/>
            <person name="Otillar R.P."/>
            <person name="Terry A.Y."/>
            <person name="Boore J.L."/>
            <person name="Simakov O."/>
            <person name="Marletaz F."/>
            <person name="Cho S.-J."/>
            <person name="Edsinger-Gonzales E."/>
            <person name="Havlak P."/>
            <person name="Kuo D.-H."/>
            <person name="Larsson T."/>
            <person name="Lv J."/>
            <person name="Arendt D."/>
            <person name="Savage R."/>
            <person name="Osoegawa K."/>
            <person name="de Jong P."/>
            <person name="Lindberg D.R."/>
            <person name="Seaver E.C."/>
            <person name="Weisblat D.A."/>
            <person name="Putnam N.H."/>
            <person name="Grigoriev I.V."/>
            <person name="Rokhsar D.S."/>
        </authorList>
    </citation>
    <scope>NUCLEOTIDE SEQUENCE</scope>
    <source>
        <strain evidence="9">I ESC-2004</strain>
    </source>
</reference>
<reference evidence="8" key="3">
    <citation type="submission" date="2015-06" db="UniProtKB">
        <authorList>
            <consortium name="EnsemblMetazoa"/>
        </authorList>
    </citation>
    <scope>IDENTIFICATION</scope>
</reference>
<evidence type="ECO:0000256" key="1">
    <source>
        <dbReference type="ARBA" id="ARBA00004202"/>
    </source>
</evidence>
<dbReference type="GO" id="GO:0003779">
    <property type="term" value="F:actin binding"/>
    <property type="evidence" value="ECO:0007669"/>
    <property type="project" value="InterPro"/>
</dbReference>
<dbReference type="EnsemblMetazoa" id="CapteT108059">
    <property type="protein sequence ID" value="CapteP108059"/>
    <property type="gene ID" value="CapteG108059"/>
</dbReference>
<dbReference type="FunFam" id="3.10.20.90:FF:000013">
    <property type="entry name" value="radixin isoform X1"/>
    <property type="match status" value="1"/>
</dbReference>
<dbReference type="SUPFAM" id="SSF54236">
    <property type="entry name" value="Ubiquitin-like"/>
    <property type="match status" value="1"/>
</dbReference>
<dbReference type="CDD" id="cd13194">
    <property type="entry name" value="FERM_C_ERM"/>
    <property type="match status" value="1"/>
</dbReference>
<dbReference type="InterPro" id="IPR000798">
    <property type="entry name" value="Ez/rad/moesin-like"/>
</dbReference>
<dbReference type="EnsemblMetazoa" id="CapteT137882">
    <property type="protein sequence ID" value="CapteP137882"/>
    <property type="gene ID" value="CapteG137882"/>
</dbReference>
<dbReference type="OMA" id="RWIDISK"/>
<dbReference type="Proteomes" id="UP000014760">
    <property type="component" value="Unassembled WGS sequence"/>
</dbReference>
<evidence type="ECO:0000256" key="3">
    <source>
        <dbReference type="ARBA" id="ARBA00023136"/>
    </source>
</evidence>
<dbReference type="InterPro" id="IPR011993">
    <property type="entry name" value="PH-like_dom_sf"/>
</dbReference>
<feature type="domain" description="FERM" evidence="5">
    <location>
        <begin position="6"/>
        <end position="296"/>
    </location>
</feature>
<dbReference type="Gene3D" id="1.20.80.10">
    <property type="match status" value="1"/>
</dbReference>
<dbReference type="PANTHER" id="PTHR23281">
    <property type="entry name" value="MERLIN/MOESIN/EZRIN/RADIXIN"/>
    <property type="match status" value="1"/>
</dbReference>
<dbReference type="PROSITE" id="PS00660">
    <property type="entry name" value="FERM_1"/>
    <property type="match status" value="1"/>
</dbReference>
<dbReference type="InterPro" id="IPR011174">
    <property type="entry name" value="ERM"/>
</dbReference>
<dbReference type="InterPro" id="IPR029071">
    <property type="entry name" value="Ubiquitin-like_domsf"/>
</dbReference>
<dbReference type="Pfam" id="PF00373">
    <property type="entry name" value="FERM_M"/>
    <property type="match status" value="1"/>
</dbReference>
<dbReference type="GO" id="GO:0005886">
    <property type="term" value="C:plasma membrane"/>
    <property type="evidence" value="ECO:0007669"/>
    <property type="project" value="UniProtKB-SubCell"/>
</dbReference>
<dbReference type="InterPro" id="IPR018980">
    <property type="entry name" value="FERM_PH-like_C"/>
</dbReference>
<dbReference type="SUPFAM" id="SSF50729">
    <property type="entry name" value="PH domain-like"/>
    <property type="match status" value="1"/>
</dbReference>
<dbReference type="Gene3D" id="3.10.20.90">
    <property type="entry name" value="Phosphatidylinositol 3-kinase Catalytic Subunit, Chain A, domain 1"/>
    <property type="match status" value="1"/>
</dbReference>
<dbReference type="CDD" id="cd14473">
    <property type="entry name" value="FERM_B-lobe"/>
    <property type="match status" value="1"/>
</dbReference>
<dbReference type="FunFam" id="2.30.29.30:FF:000003">
    <property type="entry name" value="Radixin isoform 1"/>
    <property type="match status" value="1"/>
</dbReference>
<dbReference type="InterPro" id="IPR000299">
    <property type="entry name" value="FERM_domain"/>
</dbReference>
<dbReference type="SMART" id="SM00295">
    <property type="entry name" value="B41"/>
    <property type="match status" value="1"/>
</dbReference>
<dbReference type="HOGENOM" id="CLU_003623_6_0_1"/>
<dbReference type="EMBL" id="KB312583">
    <property type="protein sequence ID" value="ELT86981.1"/>
    <property type="molecule type" value="Genomic_DNA"/>
</dbReference>
<dbReference type="InterPro" id="IPR019748">
    <property type="entry name" value="FERM_central"/>
</dbReference>
<feature type="region of interest" description="Disordered" evidence="4">
    <location>
        <begin position="295"/>
        <end position="323"/>
    </location>
</feature>
<dbReference type="InterPro" id="IPR019749">
    <property type="entry name" value="Band_41_domain"/>
</dbReference>
<dbReference type="OrthoDB" id="6018897at2759"/>
<dbReference type="PRINTS" id="PR00935">
    <property type="entry name" value="BAND41"/>
</dbReference>
<proteinExistence type="predicted"/>
<dbReference type="PROSITE" id="PS50057">
    <property type="entry name" value="FERM_3"/>
    <property type="match status" value="1"/>
</dbReference>
<evidence type="ECO:0000313" key="9">
    <source>
        <dbReference type="Proteomes" id="UP000014760"/>
    </source>
</evidence>
<reference evidence="6 9" key="2">
    <citation type="journal article" date="2013" name="Nature">
        <title>Insights into bilaterian evolution from three spiralian genomes.</title>
        <authorList>
            <person name="Simakov O."/>
            <person name="Marletaz F."/>
            <person name="Cho S.J."/>
            <person name="Edsinger-Gonzales E."/>
            <person name="Havlak P."/>
            <person name="Hellsten U."/>
            <person name="Kuo D.H."/>
            <person name="Larsson T."/>
            <person name="Lv J."/>
            <person name="Arendt D."/>
            <person name="Savage R."/>
            <person name="Osoegawa K."/>
            <person name="de Jong P."/>
            <person name="Grimwood J."/>
            <person name="Chapman J.A."/>
            <person name="Shapiro H."/>
            <person name="Aerts A."/>
            <person name="Otillar R.P."/>
            <person name="Terry A.Y."/>
            <person name="Boore J.L."/>
            <person name="Grigoriev I.V."/>
            <person name="Lindberg D.R."/>
            <person name="Seaver E.C."/>
            <person name="Weisblat D.A."/>
            <person name="Putnam N.H."/>
            <person name="Rokhsar D.S."/>
        </authorList>
    </citation>
    <scope>NUCLEOTIDE SEQUENCE</scope>
    <source>
        <strain evidence="6 9">I ESC-2004</strain>
    </source>
</reference>
<dbReference type="SMART" id="SM01196">
    <property type="entry name" value="FERM_C"/>
    <property type="match status" value="1"/>
</dbReference>
<feature type="compositionally biased region" description="Low complexity" evidence="4">
    <location>
        <begin position="308"/>
        <end position="323"/>
    </location>
</feature>
<evidence type="ECO:0000259" key="5">
    <source>
        <dbReference type="PROSITE" id="PS50057"/>
    </source>
</evidence>
<evidence type="ECO:0000256" key="2">
    <source>
        <dbReference type="ARBA" id="ARBA00022475"/>
    </source>
</evidence>
<comment type="subcellular location">
    <subcellularLocation>
        <location evidence="1">Cell membrane</location>
        <topology evidence="1">Peripheral membrane protein</topology>
    </subcellularLocation>
</comment>
<dbReference type="Gene3D" id="2.30.29.30">
    <property type="entry name" value="Pleckstrin-homology domain (PH domain)/Phosphotyrosine-binding domain (PTB)"/>
    <property type="match status" value="1"/>
</dbReference>
<dbReference type="InterPro" id="IPR019747">
    <property type="entry name" value="FERM_CS"/>
</dbReference>
<gene>
    <name evidence="7" type="ORF">CAPTEDRAFT_108059</name>
    <name evidence="6" type="ORF">CAPTEDRAFT_137882</name>
</gene>
<evidence type="ECO:0000313" key="8">
    <source>
        <dbReference type="EnsemblMetazoa" id="CapteP108059"/>
    </source>
</evidence>
<dbReference type="Pfam" id="PF09379">
    <property type="entry name" value="FERM_N"/>
    <property type="match status" value="1"/>
</dbReference>
<dbReference type="InterPro" id="IPR014352">
    <property type="entry name" value="FERM/acyl-CoA-bd_prot_sf"/>
</dbReference>
<dbReference type="SUPFAM" id="SSF47031">
    <property type="entry name" value="Second domain of FERM"/>
    <property type="match status" value="1"/>
</dbReference>
<protein>
    <recommendedName>
        <fullName evidence="5">FERM domain-containing protein</fullName>
    </recommendedName>
</protein>
<dbReference type="Pfam" id="PF09380">
    <property type="entry name" value="FERM_C"/>
    <property type="match status" value="1"/>
</dbReference>
<accession>R7T355</accession>
<evidence type="ECO:0000313" key="6">
    <source>
        <dbReference type="EMBL" id="ELT86981.1"/>
    </source>
</evidence>
<dbReference type="EMBL" id="AMQN01015070">
    <property type="status" value="NOT_ANNOTATED_CDS"/>
    <property type="molecule type" value="Genomic_DNA"/>
</dbReference>
<evidence type="ECO:0000256" key="4">
    <source>
        <dbReference type="SAM" id="MobiDB-lite"/>
    </source>
</evidence>
<sequence length="323" mass="37118">MHPPQTNVKVNAIDTEYKFCIHNATTGRQLFDQVVQLLKLKHVWFFGLQYTDTKGYPTWLKLKKKVFSQEMGRKRPVQLHFRAKFFPEDVGRELIDPVTIKQFYLQTKLDIINGTLYCPVDTAILLASFVLQIQIGDFDPTSYRAGIDHSDTLIPPKLVQQYSLSEEDWEEKIVSFYKDHHGIDADTGMLEYMKVAQDLEMFGINYFTIRNKKGTELLLGVDSLGLNVYEKSNKLTPKLGFPWSEIKSISFSDKKFTIKPVDETAPHFIFFAHRVRINKRILALCMGNHELYVRRRRSSDPSPPAADPAPSTSHSTPASKKSK</sequence>
<organism evidence="6">
    <name type="scientific">Capitella teleta</name>
    <name type="common">Polychaete worm</name>
    <dbReference type="NCBI Taxonomy" id="283909"/>
    <lineage>
        <taxon>Eukaryota</taxon>
        <taxon>Metazoa</taxon>
        <taxon>Spiralia</taxon>
        <taxon>Lophotrochozoa</taxon>
        <taxon>Annelida</taxon>
        <taxon>Polychaeta</taxon>
        <taxon>Sedentaria</taxon>
        <taxon>Scolecida</taxon>
        <taxon>Capitellidae</taxon>
        <taxon>Capitella</taxon>
    </lineage>
</organism>
<keyword evidence="9" id="KW-1185">Reference proteome</keyword>
<evidence type="ECO:0000313" key="7">
    <source>
        <dbReference type="EMBL" id="ELT89050.1"/>
    </source>
</evidence>
<dbReference type="InterPro" id="IPR018979">
    <property type="entry name" value="FERM_N"/>
</dbReference>
<dbReference type="InterPro" id="IPR035963">
    <property type="entry name" value="FERM_2"/>
</dbReference>
<dbReference type="EMBL" id="AMQN01016143">
    <property type="status" value="NOT_ANNOTATED_CDS"/>
    <property type="molecule type" value="Genomic_DNA"/>
</dbReference>
<dbReference type="PRINTS" id="PR00661">
    <property type="entry name" value="ERMFAMILY"/>
</dbReference>
<keyword evidence="3" id="KW-0472">Membrane</keyword>
<keyword evidence="2" id="KW-1003">Cell membrane</keyword>
<dbReference type="AlphaFoldDB" id="R7T355"/>